<keyword evidence="3" id="KW-1185">Reference proteome</keyword>
<feature type="region of interest" description="Disordered" evidence="1">
    <location>
        <begin position="512"/>
        <end position="568"/>
    </location>
</feature>
<evidence type="ECO:0000313" key="2">
    <source>
        <dbReference type="EMBL" id="WOO83879.1"/>
    </source>
</evidence>
<evidence type="ECO:0000256" key="1">
    <source>
        <dbReference type="SAM" id="MobiDB-lite"/>
    </source>
</evidence>
<feature type="compositionally biased region" description="Low complexity" evidence="1">
    <location>
        <begin position="36"/>
        <end position="77"/>
    </location>
</feature>
<feature type="region of interest" description="Disordered" evidence="1">
    <location>
        <begin position="410"/>
        <end position="443"/>
    </location>
</feature>
<feature type="compositionally biased region" description="Pro residues" evidence="1">
    <location>
        <begin position="430"/>
        <end position="439"/>
    </location>
</feature>
<feature type="compositionally biased region" description="Low complexity" evidence="1">
    <location>
        <begin position="477"/>
        <end position="499"/>
    </location>
</feature>
<feature type="compositionally biased region" description="Basic and acidic residues" evidence="1">
    <location>
        <begin position="512"/>
        <end position="523"/>
    </location>
</feature>
<feature type="compositionally biased region" description="Acidic residues" evidence="1">
    <location>
        <begin position="220"/>
        <end position="229"/>
    </location>
</feature>
<gene>
    <name evidence="2" type="ORF">LOC62_05G007399</name>
</gene>
<feature type="region of interest" description="Disordered" evidence="1">
    <location>
        <begin position="257"/>
        <end position="276"/>
    </location>
</feature>
<feature type="compositionally biased region" description="Polar residues" evidence="1">
    <location>
        <begin position="15"/>
        <end position="29"/>
    </location>
</feature>
<accession>A0AAF1BP48</accession>
<protein>
    <submittedName>
        <fullName evidence="2">Uncharacterized protein</fullName>
    </submittedName>
</protein>
<feature type="compositionally biased region" description="Acidic residues" evidence="1">
    <location>
        <begin position="150"/>
        <end position="163"/>
    </location>
</feature>
<reference evidence="2" key="1">
    <citation type="submission" date="2023-10" db="EMBL/GenBank/DDBJ databases">
        <authorList>
            <person name="Noh H."/>
        </authorList>
    </citation>
    <scope>NUCLEOTIDE SEQUENCE</scope>
    <source>
        <strain evidence="2">DUCC4014</strain>
    </source>
</reference>
<proteinExistence type="predicted"/>
<feature type="compositionally biased region" description="Basic and acidic residues" evidence="1">
    <location>
        <begin position="206"/>
        <end position="219"/>
    </location>
</feature>
<organism evidence="2 3">
    <name type="scientific">Vanrija pseudolonga</name>
    <dbReference type="NCBI Taxonomy" id="143232"/>
    <lineage>
        <taxon>Eukaryota</taxon>
        <taxon>Fungi</taxon>
        <taxon>Dikarya</taxon>
        <taxon>Basidiomycota</taxon>
        <taxon>Agaricomycotina</taxon>
        <taxon>Tremellomycetes</taxon>
        <taxon>Trichosporonales</taxon>
        <taxon>Trichosporonaceae</taxon>
        <taxon>Vanrija</taxon>
    </lineage>
</organism>
<dbReference type="AlphaFoldDB" id="A0AAF1BP48"/>
<dbReference type="Proteomes" id="UP000827549">
    <property type="component" value="Chromosome 5"/>
</dbReference>
<evidence type="ECO:0000313" key="3">
    <source>
        <dbReference type="Proteomes" id="UP000827549"/>
    </source>
</evidence>
<feature type="compositionally biased region" description="Acidic residues" evidence="1">
    <location>
        <begin position="177"/>
        <end position="205"/>
    </location>
</feature>
<feature type="compositionally biased region" description="Low complexity" evidence="1">
    <location>
        <begin position="230"/>
        <end position="239"/>
    </location>
</feature>
<sequence length="699" mass="74655">MPASAVPSPPERTPPASSLVPSDNNSSPFTYACTHASSSPRAASDAATAPTTPHNAARTAPAPPSASNSASPATSTSDPGYDADVSNTSAETALSGFTAEDRSAAPVGPGVVLLPASATPDPLDTASVEVHFSEEEEEGNTTEGETSDGSFDDAGDADDEDSDFSPGAGDSSNESYSSEDGESDPDANTDTDTPDSEAGEVDEPDDHDKHDERRDRHDDQDDTSTEDTASDATSVSSATRAEVARLLSTRRPLVRPASPPEVWAARQHPPRAPAPAPVRIIPRTQLRINADGRATPGRVVDLFSPLTPAPPSPGKAQQNEVALVVYVLERARTPAPRAERRAARIMWTEYLLRSYGVDGTHNGTQLAVIQGITRRAAGMLIARGTLVLGSRYPTAEAWAVAMAQELHEFAQEKDSDSNTPRGRCDSRSPAPSPPPPPPGRDVSDLVRAIGCTAERVITNGGAITSDDEPNPESSWTARGKALRAAARRPSPAPSSGSWRAAKDEAFAYRAAEPGHERVERAESEPLPGVSPPTKRPRDDVDEDYDTPVARFHPAARPPAHERKRPKSTRVLANRRLVSETAYELGLHESIGMQVRAALDAMRTERDVAKVLDWAPGAIAAIDRENAALRRHLGDTVSVALDTSYMPHLVVQTLAGEHRVWADNLLENLRIRARVVQAHQAAQLRYSALDEATAFLRLRE</sequence>
<dbReference type="EMBL" id="CP086718">
    <property type="protein sequence ID" value="WOO83879.1"/>
    <property type="molecule type" value="Genomic_DNA"/>
</dbReference>
<name>A0AAF1BP48_9TREE</name>
<dbReference type="GeneID" id="87810572"/>
<feature type="compositionally biased region" description="Basic and acidic residues" evidence="1">
    <location>
        <begin position="410"/>
        <end position="426"/>
    </location>
</feature>
<dbReference type="RefSeq" id="XP_062629905.1">
    <property type="nucleotide sequence ID" value="XM_062773921.1"/>
</dbReference>
<feature type="region of interest" description="Disordered" evidence="1">
    <location>
        <begin position="1"/>
        <end position="239"/>
    </location>
</feature>
<feature type="region of interest" description="Disordered" evidence="1">
    <location>
        <begin position="457"/>
        <end position="500"/>
    </location>
</feature>